<gene>
    <name evidence="3" type="ORF">NLI96_g7765</name>
</gene>
<keyword evidence="1" id="KW-1133">Transmembrane helix</keyword>
<organism evidence="3 4">
    <name type="scientific">Meripilus lineatus</name>
    <dbReference type="NCBI Taxonomy" id="2056292"/>
    <lineage>
        <taxon>Eukaryota</taxon>
        <taxon>Fungi</taxon>
        <taxon>Dikarya</taxon>
        <taxon>Basidiomycota</taxon>
        <taxon>Agaricomycotina</taxon>
        <taxon>Agaricomycetes</taxon>
        <taxon>Polyporales</taxon>
        <taxon>Meripilaceae</taxon>
        <taxon>Meripilus</taxon>
    </lineage>
</organism>
<sequence length="166" mass="18569">MHSQSFSNPSAIQLHRMRNRYGGVAGHEARQMHMPSSWDVSLSFGRTRKAMMVDPRRGKKEKPLFEKAYEAIKTESADVALKNTDDWTVVPNDPVKFDESPAKRHHENIGTLVVFVGLFSAILTVFVIKACKPLQQDSVNASVQILQQISQHLTSFTVNSSSIDST</sequence>
<keyword evidence="1" id="KW-0812">Transmembrane</keyword>
<dbReference type="InterPro" id="IPR045338">
    <property type="entry name" value="DUF6535"/>
</dbReference>
<feature type="domain" description="DUF6535" evidence="2">
    <location>
        <begin position="87"/>
        <end position="160"/>
    </location>
</feature>
<dbReference type="Proteomes" id="UP001212997">
    <property type="component" value="Unassembled WGS sequence"/>
</dbReference>
<comment type="caution">
    <text evidence="3">The sequence shown here is derived from an EMBL/GenBank/DDBJ whole genome shotgun (WGS) entry which is preliminary data.</text>
</comment>
<evidence type="ECO:0000313" key="4">
    <source>
        <dbReference type="Proteomes" id="UP001212997"/>
    </source>
</evidence>
<evidence type="ECO:0000313" key="3">
    <source>
        <dbReference type="EMBL" id="KAJ3481277.1"/>
    </source>
</evidence>
<dbReference type="Pfam" id="PF20153">
    <property type="entry name" value="DUF6535"/>
    <property type="match status" value="1"/>
</dbReference>
<dbReference type="EMBL" id="JANAWD010000330">
    <property type="protein sequence ID" value="KAJ3481277.1"/>
    <property type="molecule type" value="Genomic_DNA"/>
</dbReference>
<proteinExistence type="predicted"/>
<name>A0AAD5YCM8_9APHY</name>
<keyword evidence="1" id="KW-0472">Membrane</keyword>
<dbReference type="AlphaFoldDB" id="A0AAD5YCM8"/>
<evidence type="ECO:0000259" key="2">
    <source>
        <dbReference type="Pfam" id="PF20153"/>
    </source>
</evidence>
<evidence type="ECO:0000256" key="1">
    <source>
        <dbReference type="SAM" id="Phobius"/>
    </source>
</evidence>
<protein>
    <recommendedName>
        <fullName evidence="2">DUF6535 domain-containing protein</fullName>
    </recommendedName>
</protein>
<keyword evidence="4" id="KW-1185">Reference proteome</keyword>
<reference evidence="3" key="1">
    <citation type="submission" date="2022-07" db="EMBL/GenBank/DDBJ databases">
        <title>Genome Sequence of Physisporinus lineatus.</title>
        <authorList>
            <person name="Buettner E."/>
        </authorList>
    </citation>
    <scope>NUCLEOTIDE SEQUENCE</scope>
    <source>
        <strain evidence="3">VT162</strain>
    </source>
</reference>
<feature type="transmembrane region" description="Helical" evidence="1">
    <location>
        <begin position="109"/>
        <end position="128"/>
    </location>
</feature>
<accession>A0AAD5YCM8</accession>